<dbReference type="PATRIC" id="fig|1156913.3.peg.5537"/>
<protein>
    <submittedName>
        <fullName evidence="1">Uncharacterized protein</fullName>
    </submittedName>
</protein>
<keyword evidence="2" id="KW-1185">Reference proteome</keyword>
<evidence type="ECO:0000313" key="1">
    <source>
        <dbReference type="EMBL" id="AGM08019.1"/>
    </source>
</evidence>
<proteinExistence type="predicted"/>
<dbReference type="EMBL" id="CP003410">
    <property type="protein sequence ID" value="AGM08019.1"/>
    <property type="molecule type" value="Genomic_DNA"/>
</dbReference>
<dbReference type="Proteomes" id="UP000013968">
    <property type="component" value="Chromosome"/>
</dbReference>
<evidence type="ECO:0000313" key="2">
    <source>
        <dbReference type="Proteomes" id="UP000013968"/>
    </source>
</evidence>
<dbReference type="KEGG" id="aoi:AORI_5436"/>
<dbReference type="HOGENOM" id="CLU_051323_0_0_11"/>
<reference evidence="1 2" key="1">
    <citation type="journal article" date="2013" name="BMC Genomics">
        <title>ContigScape: a Cytoscape plugin facilitating microbial genome gap closing.</title>
        <authorList>
            <person name="Tang B."/>
            <person name="Wang Q."/>
            <person name="Yang M."/>
            <person name="Xie F."/>
            <person name="Zhu Y."/>
            <person name="Zhuo Y."/>
            <person name="Wang S."/>
            <person name="Gao H."/>
            <person name="Ding X."/>
            <person name="Zhang L."/>
            <person name="Zhao G."/>
            <person name="Zheng H."/>
        </authorList>
    </citation>
    <scope>NUCLEOTIDE SEQUENCE [LARGE SCALE GENOMIC DNA]</scope>
    <source>
        <strain evidence="1 2">HCCB10007</strain>
    </source>
</reference>
<gene>
    <name evidence="1" type="ORF">AORI_5436</name>
</gene>
<organism evidence="1 2">
    <name type="scientific">Amycolatopsis keratiniphila</name>
    <dbReference type="NCBI Taxonomy" id="129921"/>
    <lineage>
        <taxon>Bacteria</taxon>
        <taxon>Bacillati</taxon>
        <taxon>Actinomycetota</taxon>
        <taxon>Actinomycetes</taxon>
        <taxon>Pseudonocardiales</taxon>
        <taxon>Pseudonocardiaceae</taxon>
        <taxon>Amycolatopsis</taxon>
        <taxon>Amycolatopsis japonica group</taxon>
    </lineage>
</organism>
<sequence>MNHLFTSELHGMLLRTAGWLSDDSLTSARGMLAEDRCGEVARLLVFAGRRTTLPLTEDDLDVLSELLASEGGDPASLATMELISEDTPPPWRFSADRVQPDDSEQDEDVSNAMLLSALAEQDLLAAATDEPGLRGLWSAVRSPVDDAPYPPPRVVYVAEIDEEHEEATAPAELAGRFQESLIAAGERDPQVEVVPLGSGDLRYQRAVQQNGKLLWAADNDSEIKVARIFDNVDPEKGPAFAPDRPKIDDEEERERICAYLESATLLLVTSAMLDDIVDPGRGPTVPTNFYTDGVWVWTDSVTYYLREHHLAPDPELLAYIDDVDGPPPLPDTVALGRVLKVLTPAADDEPAWTGS</sequence>
<dbReference type="AlphaFoldDB" id="R4SXF5"/>
<dbReference type="RefSeq" id="WP_016335759.1">
    <property type="nucleotide sequence ID" value="NC_021252.1"/>
</dbReference>
<name>R4SXF5_9PSEU</name>
<accession>R4SXF5</accession>